<keyword evidence="2" id="KW-1185">Reference proteome</keyword>
<evidence type="ECO:0000313" key="2">
    <source>
        <dbReference type="Proteomes" id="UP001346869"/>
    </source>
</evidence>
<dbReference type="EMBL" id="JAUZQC010000009">
    <property type="protein sequence ID" value="KAK5866303.1"/>
    <property type="molecule type" value="Genomic_DNA"/>
</dbReference>
<sequence>MRNLLISCADRDRWGQFPFSGHSLTSTTMGQTSAALDEQKSSRLRCVVRCELQGTFSSAICCRRLFSLSREDRRTHAQLRRGIKCYVRGKSF</sequence>
<gene>
    <name evidence="1" type="ORF">PBY51_020504</name>
</gene>
<dbReference type="Proteomes" id="UP001346869">
    <property type="component" value="Unassembled WGS sequence"/>
</dbReference>
<dbReference type="AlphaFoldDB" id="A0AAN8ATA5"/>
<reference evidence="1 2" key="2">
    <citation type="journal article" date="2023" name="Mol. Biol. Evol.">
        <title>Genomics of Secondarily Temperate Adaptation in the Only Non-Antarctic Icefish.</title>
        <authorList>
            <person name="Rivera-Colon A.G."/>
            <person name="Rayamajhi N."/>
            <person name="Minhas B.F."/>
            <person name="Madrigal G."/>
            <person name="Bilyk K.T."/>
            <person name="Yoon V."/>
            <person name="Hune M."/>
            <person name="Gregory S."/>
            <person name="Cheng C.H.C."/>
            <person name="Catchen J.M."/>
        </authorList>
    </citation>
    <scope>NUCLEOTIDE SEQUENCE [LARGE SCALE GENOMIC DNA]</scope>
    <source>
        <strain evidence="1">JMC-PN-2008</strain>
    </source>
</reference>
<evidence type="ECO:0000313" key="1">
    <source>
        <dbReference type="EMBL" id="KAK5866303.1"/>
    </source>
</evidence>
<protein>
    <submittedName>
        <fullName evidence="1">Uncharacterized protein</fullName>
    </submittedName>
</protein>
<comment type="caution">
    <text evidence="1">The sequence shown here is derived from an EMBL/GenBank/DDBJ whole genome shotgun (WGS) entry which is preliminary data.</text>
</comment>
<proteinExistence type="predicted"/>
<name>A0AAN8ATA5_ELEMC</name>
<accession>A0AAN8ATA5</accession>
<reference evidence="1 2" key="1">
    <citation type="journal article" date="2023" name="Genes (Basel)">
        <title>Chromosome-Level Genome Assembly and Circadian Gene Repertoire of the Patagonia Blennie Eleginops maclovinus-The Closest Ancestral Proxy of Antarctic Cryonotothenioids.</title>
        <authorList>
            <person name="Cheng C.C."/>
            <person name="Rivera-Colon A.G."/>
            <person name="Minhas B.F."/>
            <person name="Wilson L."/>
            <person name="Rayamajhi N."/>
            <person name="Vargas-Chacoff L."/>
            <person name="Catchen J.M."/>
        </authorList>
    </citation>
    <scope>NUCLEOTIDE SEQUENCE [LARGE SCALE GENOMIC DNA]</scope>
    <source>
        <strain evidence="1">JMC-PN-2008</strain>
    </source>
</reference>
<organism evidence="1 2">
    <name type="scientific">Eleginops maclovinus</name>
    <name type="common">Patagonian blennie</name>
    <name type="synonym">Eleginus maclovinus</name>
    <dbReference type="NCBI Taxonomy" id="56733"/>
    <lineage>
        <taxon>Eukaryota</taxon>
        <taxon>Metazoa</taxon>
        <taxon>Chordata</taxon>
        <taxon>Craniata</taxon>
        <taxon>Vertebrata</taxon>
        <taxon>Euteleostomi</taxon>
        <taxon>Actinopterygii</taxon>
        <taxon>Neopterygii</taxon>
        <taxon>Teleostei</taxon>
        <taxon>Neoteleostei</taxon>
        <taxon>Acanthomorphata</taxon>
        <taxon>Eupercaria</taxon>
        <taxon>Perciformes</taxon>
        <taxon>Notothenioidei</taxon>
        <taxon>Eleginopidae</taxon>
        <taxon>Eleginops</taxon>
    </lineage>
</organism>